<evidence type="ECO:0000259" key="2">
    <source>
        <dbReference type="Pfam" id="PF01926"/>
    </source>
</evidence>
<gene>
    <name evidence="3" type="ORF">A1355_15550</name>
</gene>
<keyword evidence="1" id="KW-1133">Transmembrane helix</keyword>
<proteinExistence type="predicted"/>
<dbReference type="OrthoDB" id="238366at2"/>
<dbReference type="InterPro" id="IPR027417">
    <property type="entry name" value="P-loop_NTPase"/>
</dbReference>
<sequence>MDYEYSELLGRARRWSEAAVAAQRLPLEQADWLAQLDSPIASSLFPQAQGDAGRPMIVAFMGGTGVGKSSLLNRLAGRAIAKAGIERPTSREVTLYHHRGLTLNELPDGLPLDRIKIDHHDDDARRHIVWIDMPDFDSVEAANQKLVLNWLPHIDVLLYVVSPERYRDGKAWRLLLAEGAKHAWLFVMNQWDRGQVAQYEDLRRQLALAGFADPLLFRTSCVQPDGDEFPALLVKLAELAGGHAMQQMQRRGERQRKQALSTTLRRLETLLAERDYPALQRQLETRWQRAETDLAAGLAWPLTQLAKARTEPGGQTADIKLWDDWAQTLFGDLLDDVALQASQAGIPPRPLRAALQDLRDTAGAKVVAQTELAGRMALLNPGSRPRRIVLRIATVAATALPLAAMAAVGYQVYFGYYRGASGLGAYLGSDFAIHSGLLIGLSWLIPYFLQRQLQPSLQKAAQRGLQKGLQQALAGLWAEIGASLRREQQENQRLLEQLSEIAQDCAPGEEEHIAKQSLLGRALPDREPA</sequence>
<dbReference type="Gene3D" id="3.40.50.300">
    <property type="entry name" value="P-loop containing nucleotide triphosphate hydrolases"/>
    <property type="match status" value="1"/>
</dbReference>
<dbReference type="Proteomes" id="UP000077628">
    <property type="component" value="Unassembled WGS sequence"/>
</dbReference>
<organism evidence="3 4">
    <name type="scientific">Methylomonas koyamae</name>
    <dbReference type="NCBI Taxonomy" id="702114"/>
    <lineage>
        <taxon>Bacteria</taxon>
        <taxon>Pseudomonadati</taxon>
        <taxon>Pseudomonadota</taxon>
        <taxon>Gammaproteobacteria</taxon>
        <taxon>Methylococcales</taxon>
        <taxon>Methylococcaceae</taxon>
        <taxon>Methylomonas</taxon>
    </lineage>
</organism>
<dbReference type="RefSeq" id="WP_064031663.1">
    <property type="nucleotide sequence ID" value="NZ_LUUK01000229.1"/>
</dbReference>
<feature type="transmembrane region" description="Helical" evidence="1">
    <location>
        <begin position="388"/>
        <end position="411"/>
    </location>
</feature>
<feature type="domain" description="G" evidence="2">
    <location>
        <begin position="58"/>
        <end position="170"/>
    </location>
</feature>
<dbReference type="InterPro" id="IPR006073">
    <property type="entry name" value="GTP-bd"/>
</dbReference>
<dbReference type="EMBL" id="LUUK01000229">
    <property type="protein sequence ID" value="OAI11646.1"/>
    <property type="molecule type" value="Genomic_DNA"/>
</dbReference>
<keyword evidence="4" id="KW-1185">Reference proteome</keyword>
<protein>
    <submittedName>
        <fullName evidence="3">GTP-binding protein</fullName>
    </submittedName>
</protein>
<dbReference type="AlphaFoldDB" id="A0A177N130"/>
<reference evidence="4" key="1">
    <citation type="submission" date="2016-03" db="EMBL/GenBank/DDBJ databases">
        <authorList>
            <person name="Heylen K."/>
            <person name="De Vos P."/>
            <person name="Vekeman B."/>
        </authorList>
    </citation>
    <scope>NUCLEOTIDE SEQUENCE [LARGE SCALE GENOMIC DNA]</scope>
    <source>
        <strain evidence="4">R-45383</strain>
    </source>
</reference>
<dbReference type="Pfam" id="PF01926">
    <property type="entry name" value="MMR_HSR1"/>
    <property type="match status" value="1"/>
</dbReference>
<keyword evidence="1" id="KW-0812">Transmembrane</keyword>
<comment type="caution">
    <text evidence="3">The sequence shown here is derived from an EMBL/GenBank/DDBJ whole genome shotgun (WGS) entry which is preliminary data.</text>
</comment>
<dbReference type="CDD" id="cd00882">
    <property type="entry name" value="Ras_like_GTPase"/>
    <property type="match status" value="1"/>
</dbReference>
<feature type="transmembrane region" description="Helical" evidence="1">
    <location>
        <begin position="431"/>
        <end position="449"/>
    </location>
</feature>
<dbReference type="SUPFAM" id="SSF52540">
    <property type="entry name" value="P-loop containing nucleoside triphosphate hydrolases"/>
    <property type="match status" value="1"/>
</dbReference>
<keyword evidence="1" id="KW-0472">Membrane</keyword>
<evidence type="ECO:0000256" key="1">
    <source>
        <dbReference type="SAM" id="Phobius"/>
    </source>
</evidence>
<accession>A0A177N130</accession>
<name>A0A177N130_9GAMM</name>
<evidence type="ECO:0000313" key="4">
    <source>
        <dbReference type="Proteomes" id="UP000077628"/>
    </source>
</evidence>
<dbReference type="GO" id="GO:0005525">
    <property type="term" value="F:GTP binding"/>
    <property type="evidence" value="ECO:0007669"/>
    <property type="project" value="InterPro"/>
</dbReference>
<dbReference type="STRING" id="702114.A1355_15550"/>
<evidence type="ECO:0000313" key="3">
    <source>
        <dbReference type="EMBL" id="OAI11646.1"/>
    </source>
</evidence>